<feature type="transmembrane region" description="Helical" evidence="14">
    <location>
        <begin position="151"/>
        <end position="170"/>
    </location>
</feature>
<keyword evidence="14" id="KW-0133">Cell shape</keyword>
<feature type="transmembrane region" description="Helical" evidence="14">
    <location>
        <begin position="43"/>
        <end position="62"/>
    </location>
</feature>
<dbReference type="NCBIfam" id="NF001390">
    <property type="entry name" value="PRK00281.1-4"/>
    <property type="match status" value="1"/>
</dbReference>
<evidence type="ECO:0000256" key="11">
    <source>
        <dbReference type="ARBA" id="ARBA00032707"/>
    </source>
</evidence>
<evidence type="ECO:0000256" key="7">
    <source>
        <dbReference type="ARBA" id="ARBA00022801"/>
    </source>
</evidence>
<dbReference type="GO" id="GO:0046677">
    <property type="term" value="P:response to antibiotic"/>
    <property type="evidence" value="ECO:0007669"/>
    <property type="project" value="UniProtKB-UniRule"/>
</dbReference>
<keyword evidence="10 14" id="KW-0046">Antibiotic resistance</keyword>
<evidence type="ECO:0000256" key="12">
    <source>
        <dbReference type="ARBA" id="ARBA00032932"/>
    </source>
</evidence>
<evidence type="ECO:0000256" key="9">
    <source>
        <dbReference type="ARBA" id="ARBA00023136"/>
    </source>
</evidence>
<organism evidence="15 16">
    <name type="scientific">SAR324 cluster bacterium</name>
    <dbReference type="NCBI Taxonomy" id="2024889"/>
    <lineage>
        <taxon>Bacteria</taxon>
        <taxon>Deltaproteobacteria</taxon>
        <taxon>SAR324 cluster</taxon>
    </lineage>
</organism>
<dbReference type="PANTHER" id="PTHR30622">
    <property type="entry name" value="UNDECAPRENYL-DIPHOSPHATASE"/>
    <property type="match status" value="1"/>
</dbReference>
<comment type="miscellaneous">
    <text evidence="14">Bacitracin is thought to be involved in the inhibition of peptidoglycan synthesis by sequestering undecaprenyl diphosphate, thereby reducing the pool of lipid carrier available.</text>
</comment>
<feature type="transmembrane region" description="Helical" evidence="14">
    <location>
        <begin position="257"/>
        <end position="273"/>
    </location>
</feature>
<comment type="catalytic activity">
    <reaction evidence="13 14">
        <text>di-trans,octa-cis-undecaprenyl diphosphate + H2O = di-trans,octa-cis-undecaprenyl phosphate + phosphate + H(+)</text>
        <dbReference type="Rhea" id="RHEA:28094"/>
        <dbReference type="ChEBI" id="CHEBI:15377"/>
        <dbReference type="ChEBI" id="CHEBI:15378"/>
        <dbReference type="ChEBI" id="CHEBI:43474"/>
        <dbReference type="ChEBI" id="CHEBI:58405"/>
        <dbReference type="ChEBI" id="CHEBI:60392"/>
        <dbReference type="EC" id="3.6.1.27"/>
    </reaction>
</comment>
<dbReference type="PANTHER" id="PTHR30622:SF3">
    <property type="entry name" value="UNDECAPRENYL-DIPHOSPHATASE"/>
    <property type="match status" value="1"/>
</dbReference>
<comment type="subcellular location">
    <subcellularLocation>
        <location evidence="1 14">Cell membrane</location>
        <topology evidence="1 14">Multi-pass membrane protein</topology>
    </subcellularLocation>
</comment>
<evidence type="ECO:0000256" key="13">
    <source>
        <dbReference type="ARBA" id="ARBA00047594"/>
    </source>
</evidence>
<comment type="caution">
    <text evidence="15">The sequence shown here is derived from an EMBL/GenBank/DDBJ whole genome shotgun (WGS) entry which is preliminary data.</text>
</comment>
<comment type="function">
    <text evidence="14">Catalyzes the dephosphorylation of undecaprenyl diphosphate (UPP). Confers resistance to bacitracin.</text>
</comment>
<feature type="transmembrane region" description="Helical" evidence="14">
    <location>
        <begin position="116"/>
        <end position="136"/>
    </location>
</feature>
<dbReference type="InterPro" id="IPR003824">
    <property type="entry name" value="UppP"/>
</dbReference>
<accession>A0A2A4T0Y7</accession>
<evidence type="ECO:0000256" key="1">
    <source>
        <dbReference type="ARBA" id="ARBA00004651"/>
    </source>
</evidence>
<reference evidence="16" key="1">
    <citation type="submission" date="2017-08" db="EMBL/GenBank/DDBJ databases">
        <title>A dynamic microbial community with high functional redundancy inhabits the cold, oxic subseafloor aquifer.</title>
        <authorList>
            <person name="Tully B.J."/>
            <person name="Wheat C.G."/>
            <person name="Glazer B.T."/>
            <person name="Huber J.A."/>
        </authorList>
    </citation>
    <scope>NUCLEOTIDE SEQUENCE [LARGE SCALE GENOMIC DNA]</scope>
</reference>
<keyword evidence="14" id="KW-0961">Cell wall biogenesis/degradation</keyword>
<dbReference type="GO" id="GO:0005886">
    <property type="term" value="C:plasma membrane"/>
    <property type="evidence" value="ECO:0007669"/>
    <property type="project" value="UniProtKB-SubCell"/>
</dbReference>
<dbReference type="HAMAP" id="MF_01006">
    <property type="entry name" value="Undec_diphosphatase"/>
    <property type="match status" value="1"/>
</dbReference>
<dbReference type="NCBIfam" id="NF001389">
    <property type="entry name" value="PRK00281.1-2"/>
    <property type="match status" value="1"/>
</dbReference>
<evidence type="ECO:0000256" key="2">
    <source>
        <dbReference type="ARBA" id="ARBA00010621"/>
    </source>
</evidence>
<evidence type="ECO:0000256" key="10">
    <source>
        <dbReference type="ARBA" id="ARBA00023251"/>
    </source>
</evidence>
<keyword evidence="5 14" id="KW-1003">Cell membrane</keyword>
<feature type="transmembrane region" description="Helical" evidence="14">
    <location>
        <begin position="91"/>
        <end position="109"/>
    </location>
</feature>
<dbReference type="GO" id="GO:0050380">
    <property type="term" value="F:undecaprenyl-diphosphatase activity"/>
    <property type="evidence" value="ECO:0007669"/>
    <property type="project" value="UniProtKB-UniRule"/>
</dbReference>
<sequence length="274" mass="30174">MIDIYFKAVLLAILEGITEFIPVSSTGHMILVGDLISFTGQKAASFEVFIQLGAILAVVVIYKEKFWGLLPKQDGKFSFKNVLFGKSSPTGLHLLVAIVPILILGFLLHKIIKTHLFSPLTVAIGLIVGGLLMIIIERLPLKKEVAEVEDITLKQAFLIGLGQCLAIWPGMSRSGSTMLTSLLVGVQHKPAADFSFIIAVPVMCAAVGYDLLKSWHFLEFSDLPYFALGFVIAFVVAWLSIKWFLKILVKVQLTPFGYYRILIGSLTLWMTTGT</sequence>
<dbReference type="Pfam" id="PF02673">
    <property type="entry name" value="BacA"/>
    <property type="match status" value="1"/>
</dbReference>
<evidence type="ECO:0000313" key="15">
    <source>
        <dbReference type="EMBL" id="PCI27064.1"/>
    </source>
</evidence>
<dbReference type="GO" id="GO:0071555">
    <property type="term" value="P:cell wall organization"/>
    <property type="evidence" value="ECO:0007669"/>
    <property type="project" value="UniProtKB-KW"/>
</dbReference>
<protein>
    <recommendedName>
        <fullName evidence="4 14">Undecaprenyl-diphosphatase</fullName>
        <ecNumber evidence="3 14">3.6.1.27</ecNumber>
    </recommendedName>
    <alternativeName>
        <fullName evidence="12 14">Bacitracin resistance protein</fullName>
    </alternativeName>
    <alternativeName>
        <fullName evidence="11 14">Undecaprenyl pyrophosphate phosphatase</fullName>
    </alternativeName>
</protein>
<evidence type="ECO:0000256" key="14">
    <source>
        <dbReference type="HAMAP-Rule" id="MF_01006"/>
    </source>
</evidence>
<dbReference type="NCBIfam" id="TIGR00753">
    <property type="entry name" value="undec_PP_bacA"/>
    <property type="match status" value="1"/>
</dbReference>
<keyword evidence="6 14" id="KW-0812">Transmembrane</keyword>
<name>A0A2A4T0Y7_9DELT</name>
<evidence type="ECO:0000256" key="3">
    <source>
        <dbReference type="ARBA" id="ARBA00012374"/>
    </source>
</evidence>
<evidence type="ECO:0000256" key="4">
    <source>
        <dbReference type="ARBA" id="ARBA00021581"/>
    </source>
</evidence>
<proteinExistence type="inferred from homology"/>
<dbReference type="EMBL" id="NVSR01000078">
    <property type="protein sequence ID" value="PCI27064.1"/>
    <property type="molecule type" value="Genomic_DNA"/>
</dbReference>
<dbReference type="AlphaFoldDB" id="A0A2A4T0Y7"/>
<evidence type="ECO:0000256" key="8">
    <source>
        <dbReference type="ARBA" id="ARBA00022989"/>
    </source>
</evidence>
<evidence type="ECO:0000256" key="6">
    <source>
        <dbReference type="ARBA" id="ARBA00022692"/>
    </source>
</evidence>
<evidence type="ECO:0000256" key="5">
    <source>
        <dbReference type="ARBA" id="ARBA00022475"/>
    </source>
</evidence>
<dbReference type="GO" id="GO:0008360">
    <property type="term" value="P:regulation of cell shape"/>
    <property type="evidence" value="ECO:0007669"/>
    <property type="project" value="UniProtKB-KW"/>
</dbReference>
<keyword evidence="14" id="KW-0573">Peptidoglycan synthesis</keyword>
<keyword evidence="7 14" id="KW-0378">Hydrolase</keyword>
<dbReference type="Proteomes" id="UP000218113">
    <property type="component" value="Unassembled WGS sequence"/>
</dbReference>
<feature type="transmembrane region" description="Helical" evidence="14">
    <location>
        <begin position="191"/>
        <end position="212"/>
    </location>
</feature>
<gene>
    <name evidence="14" type="primary">uppP</name>
    <name evidence="15" type="ORF">COB67_09515</name>
</gene>
<feature type="transmembrane region" description="Helical" evidence="14">
    <location>
        <begin position="224"/>
        <end position="245"/>
    </location>
</feature>
<keyword evidence="8 14" id="KW-1133">Transmembrane helix</keyword>
<evidence type="ECO:0000313" key="16">
    <source>
        <dbReference type="Proteomes" id="UP000218113"/>
    </source>
</evidence>
<dbReference type="EC" id="3.6.1.27" evidence="3 14"/>
<keyword evidence="9 14" id="KW-0472">Membrane</keyword>
<dbReference type="GO" id="GO:0009252">
    <property type="term" value="P:peptidoglycan biosynthetic process"/>
    <property type="evidence" value="ECO:0007669"/>
    <property type="project" value="UniProtKB-KW"/>
</dbReference>
<comment type="similarity">
    <text evidence="2 14">Belongs to the UppP family.</text>
</comment>